<gene>
    <name evidence="1" type="ORF">HMPREF0083_05913</name>
</gene>
<dbReference type="GeneID" id="92837947"/>
<dbReference type="RefSeq" id="WP_021619978.1">
    <property type="nucleotide sequence ID" value="NZ_KE952712.1"/>
</dbReference>
<dbReference type="HOGENOM" id="CLU_480334_0_0_9"/>
<dbReference type="Proteomes" id="UP000016511">
    <property type="component" value="Unassembled WGS sequence"/>
</dbReference>
<keyword evidence="2" id="KW-1185">Reference proteome</keyword>
<reference evidence="1 2" key="1">
    <citation type="submission" date="2013-08" db="EMBL/GenBank/DDBJ databases">
        <authorList>
            <person name="Weinstock G."/>
            <person name="Sodergren E."/>
            <person name="Wylie T."/>
            <person name="Fulton L."/>
            <person name="Fulton R."/>
            <person name="Fronick C."/>
            <person name="O'Laughlin M."/>
            <person name="Godfrey J."/>
            <person name="Miner T."/>
            <person name="Herter B."/>
            <person name="Appelbaum E."/>
            <person name="Cordes M."/>
            <person name="Lek S."/>
            <person name="Wollam A."/>
            <person name="Pepin K.H."/>
            <person name="Palsikar V.B."/>
            <person name="Mitreva M."/>
            <person name="Wilson R.K."/>
        </authorList>
    </citation>
    <scope>NUCLEOTIDE SEQUENCE [LARGE SCALE GENOMIC DNA]</scope>
    <source>
        <strain evidence="1 2">ATCC 12856</strain>
    </source>
</reference>
<comment type="caution">
    <text evidence="1">The sequence shown here is derived from an EMBL/GenBank/DDBJ whole genome shotgun (WGS) entry which is preliminary data.</text>
</comment>
<evidence type="ECO:0000313" key="2">
    <source>
        <dbReference type="Proteomes" id="UP000016511"/>
    </source>
</evidence>
<dbReference type="EMBL" id="AWSJ01000373">
    <property type="protein sequence ID" value="ERI04835.1"/>
    <property type="molecule type" value="Genomic_DNA"/>
</dbReference>
<organism evidence="1 2">
    <name type="scientific">Aneurinibacillus aneurinilyticus ATCC 12856</name>
    <dbReference type="NCBI Taxonomy" id="649747"/>
    <lineage>
        <taxon>Bacteria</taxon>
        <taxon>Bacillati</taxon>
        <taxon>Bacillota</taxon>
        <taxon>Bacilli</taxon>
        <taxon>Bacillales</taxon>
        <taxon>Paenibacillaceae</taxon>
        <taxon>Aneurinibacillus group</taxon>
        <taxon>Aneurinibacillus</taxon>
    </lineage>
</organism>
<dbReference type="AlphaFoldDB" id="U1WQE5"/>
<dbReference type="PATRIC" id="fig|649747.3.peg.5291"/>
<accession>U1WQE5</accession>
<protein>
    <submittedName>
        <fullName evidence="1">Uncharacterized protein</fullName>
    </submittedName>
</protein>
<name>U1WQE5_ANEAE</name>
<sequence>MNYNFMLWGENLEFNDQDLFFIKLYLEGERLADDACRQIENIYDKQCSSLRDMERKLFDEIHNELDRISEKYYLKLQERGQYSINRDDFAPYVFRHSFRSFEIIKELKELYQHASRNKDSTTMIKIYRDTNTRNEIIESLYIDILHMHQAYLDFLRDFEELNLITFDFLARKKAIQIYDNLYSRDVPEQYWIEACVEMLENWPLEPAFYQLAVELLGDESGELKRLAEFVGLSIDVESINKSEVSASLALGDNKLDIDNTLKDNMVYKLLKEYLEEGLLYVLNSTLNLLDNSWKKRTFIYSSDRPVLEKFEYAFKKFAFLDIDENPLILHDSSLLKSGGAGFLITNKRIHADVFGKGKMSFLFNEIYSIDANTQYVILNEKFFISIYPIDQEDKKLIWELIQFYITIIPNIKCTYEQTVEHESINLENHNNPNTKDPAGIYNRIRSDELKKKLFYLNQNVKADAKLNKIITTYANLDLDEKMIMGYDDTVFGSAKNGFLLTNKGIHIKGLIQKARFISYEEINEIFLKGFSKELYINNIEVSLTQLSERHSKEELVSLLKYISGLSR</sequence>
<evidence type="ECO:0000313" key="1">
    <source>
        <dbReference type="EMBL" id="ERI04835.1"/>
    </source>
</evidence>
<proteinExistence type="predicted"/>